<evidence type="ECO:0000313" key="2">
    <source>
        <dbReference type="EMBL" id="AUX48979.1"/>
    </source>
</evidence>
<dbReference type="Proteomes" id="UP000238348">
    <property type="component" value="Chromosome"/>
</dbReference>
<protein>
    <recommendedName>
        <fullName evidence="4">Secreted protein</fullName>
    </recommendedName>
</protein>
<organism evidence="2 3">
    <name type="scientific">Sorangium cellulosum</name>
    <name type="common">Polyangium cellulosum</name>
    <dbReference type="NCBI Taxonomy" id="56"/>
    <lineage>
        <taxon>Bacteria</taxon>
        <taxon>Pseudomonadati</taxon>
        <taxon>Myxococcota</taxon>
        <taxon>Polyangia</taxon>
        <taxon>Polyangiales</taxon>
        <taxon>Polyangiaceae</taxon>
        <taxon>Sorangium</taxon>
    </lineage>
</organism>
<reference evidence="2 3" key="1">
    <citation type="submission" date="2015-09" db="EMBL/GenBank/DDBJ databases">
        <title>Sorangium comparison.</title>
        <authorList>
            <person name="Zaburannyi N."/>
            <person name="Bunk B."/>
            <person name="Overmann J."/>
            <person name="Mueller R."/>
        </authorList>
    </citation>
    <scope>NUCLEOTIDE SEQUENCE [LARGE SCALE GENOMIC DNA]</scope>
    <source>
        <strain evidence="2 3">So ce26</strain>
    </source>
</reference>
<feature type="signal peptide" evidence="1">
    <location>
        <begin position="1"/>
        <end position="21"/>
    </location>
</feature>
<dbReference type="AlphaFoldDB" id="A0A2L0FC41"/>
<keyword evidence="1" id="KW-0732">Signal</keyword>
<dbReference type="RefSeq" id="WP_234023223.1">
    <property type="nucleotide sequence ID" value="NZ_CP012673.1"/>
</dbReference>
<name>A0A2L0FC41_SORCE</name>
<gene>
    <name evidence="2" type="ORF">SOCE26_105240</name>
</gene>
<dbReference type="EMBL" id="CP012673">
    <property type="protein sequence ID" value="AUX48979.1"/>
    <property type="molecule type" value="Genomic_DNA"/>
</dbReference>
<evidence type="ECO:0008006" key="4">
    <source>
        <dbReference type="Google" id="ProtNLM"/>
    </source>
</evidence>
<proteinExistence type="predicted"/>
<accession>A0A2L0FC41</accession>
<sequence>MTRMMIVSGFLMAGLALVACGDDGNEPNGGETGGGELDGKQLQELTASEAQSVCADVDTTLALSDEDSCEVLAAGLAILGGDCEATKQMCLSGEGPTSSSECDTSKFAGCSVTVAELNRCTSASAAQLRSLTCASTLEDLAAEPEECQVVKDKCPELLEVDDETEGGGA</sequence>
<evidence type="ECO:0000256" key="1">
    <source>
        <dbReference type="SAM" id="SignalP"/>
    </source>
</evidence>
<evidence type="ECO:0000313" key="3">
    <source>
        <dbReference type="Proteomes" id="UP000238348"/>
    </source>
</evidence>
<feature type="chain" id="PRO_5014998666" description="Secreted protein" evidence="1">
    <location>
        <begin position="22"/>
        <end position="169"/>
    </location>
</feature>
<dbReference type="PROSITE" id="PS51257">
    <property type="entry name" value="PROKAR_LIPOPROTEIN"/>
    <property type="match status" value="1"/>
</dbReference>